<proteinExistence type="predicted"/>
<dbReference type="InterPro" id="IPR046155">
    <property type="entry name" value="DUF6157"/>
</dbReference>
<accession>A0A286A0R8</accession>
<protein>
    <submittedName>
        <fullName evidence="1">Uncharacterized protein</fullName>
    </submittedName>
</protein>
<name>A0A286A0R8_9SPHI</name>
<sequence length="137" mass="15272">MKIHTTNYQNTFIAIADDSNAARGEIPAEKADLKTLAGWQFDIISNNPYQYNSDDVLFLAHALQKDLLATEFNKAKAEFFSKGQACLRASALGKRYGWGIHHDAEGKIAIYGCETPAYQDFLNQAGIKVVKAMRSKR</sequence>
<dbReference type="Pfam" id="PF19654">
    <property type="entry name" value="DUF6157"/>
    <property type="match status" value="1"/>
</dbReference>
<reference evidence="2" key="1">
    <citation type="submission" date="2017-09" db="EMBL/GenBank/DDBJ databases">
        <authorList>
            <person name="Varghese N."/>
            <person name="Submissions S."/>
        </authorList>
    </citation>
    <scope>NUCLEOTIDE SEQUENCE [LARGE SCALE GENOMIC DNA]</scope>
    <source>
        <strain evidence="2">CGMCC 1.12803</strain>
    </source>
</reference>
<dbReference type="RefSeq" id="WP_097132261.1">
    <property type="nucleotide sequence ID" value="NZ_OCMT01000002.1"/>
</dbReference>
<evidence type="ECO:0000313" key="2">
    <source>
        <dbReference type="Proteomes" id="UP000219281"/>
    </source>
</evidence>
<evidence type="ECO:0000313" key="1">
    <source>
        <dbReference type="EMBL" id="SOD15493.1"/>
    </source>
</evidence>
<dbReference type="EMBL" id="OCMT01000002">
    <property type="protein sequence ID" value="SOD15493.1"/>
    <property type="molecule type" value="Genomic_DNA"/>
</dbReference>
<dbReference type="OrthoDB" id="2361182at2"/>
<dbReference type="AlphaFoldDB" id="A0A286A0R8"/>
<dbReference type="Proteomes" id="UP000219281">
    <property type="component" value="Unassembled WGS sequence"/>
</dbReference>
<organism evidence="1 2">
    <name type="scientific">Pedobacter xixiisoli</name>
    <dbReference type="NCBI Taxonomy" id="1476464"/>
    <lineage>
        <taxon>Bacteria</taxon>
        <taxon>Pseudomonadati</taxon>
        <taxon>Bacteroidota</taxon>
        <taxon>Sphingobacteriia</taxon>
        <taxon>Sphingobacteriales</taxon>
        <taxon>Sphingobacteriaceae</taxon>
        <taxon>Pedobacter</taxon>
    </lineage>
</organism>
<gene>
    <name evidence="1" type="ORF">SAMN06297358_2487</name>
</gene>
<keyword evidence="2" id="KW-1185">Reference proteome</keyword>